<evidence type="ECO:0000259" key="8">
    <source>
        <dbReference type="PROSITE" id="PS50112"/>
    </source>
</evidence>
<name>A0AAU9V1Z4_EUPED</name>
<dbReference type="InterPro" id="IPR022728">
    <property type="entry name" value="Period_circadian-like_C"/>
</dbReference>
<dbReference type="GO" id="GO:0005737">
    <property type="term" value="C:cytoplasm"/>
    <property type="evidence" value="ECO:0007669"/>
    <property type="project" value="TreeGrafter"/>
</dbReference>
<dbReference type="EMBL" id="CAKOGL010000026">
    <property type="protein sequence ID" value="CAH2103779.1"/>
    <property type="molecule type" value="Genomic_DNA"/>
</dbReference>
<dbReference type="Gene3D" id="1.20.5.770">
    <property type="entry name" value="Single helix bin"/>
    <property type="match status" value="1"/>
</dbReference>
<dbReference type="Proteomes" id="UP001153954">
    <property type="component" value="Unassembled WGS sequence"/>
</dbReference>
<comment type="caution">
    <text evidence="9">The sequence shown here is derived from an EMBL/GenBank/DDBJ whole genome shotgun (WGS) entry which is preliminary data.</text>
</comment>
<feature type="compositionally biased region" description="Basic and acidic residues" evidence="7">
    <location>
        <begin position="910"/>
        <end position="923"/>
    </location>
</feature>
<dbReference type="GO" id="GO:0000976">
    <property type="term" value="F:transcription cis-regulatory region binding"/>
    <property type="evidence" value="ECO:0007669"/>
    <property type="project" value="TreeGrafter"/>
</dbReference>
<feature type="region of interest" description="Disordered" evidence="7">
    <location>
        <begin position="1"/>
        <end position="105"/>
    </location>
</feature>
<feature type="region of interest" description="Disordered" evidence="7">
    <location>
        <begin position="1106"/>
        <end position="1127"/>
    </location>
</feature>
<feature type="compositionally biased region" description="Low complexity" evidence="7">
    <location>
        <begin position="14"/>
        <end position="45"/>
    </location>
</feature>
<feature type="compositionally biased region" description="Basic residues" evidence="7">
    <location>
        <begin position="694"/>
        <end position="707"/>
    </location>
</feature>
<evidence type="ECO:0000256" key="4">
    <source>
        <dbReference type="ARBA" id="ARBA00023108"/>
    </source>
</evidence>
<feature type="region of interest" description="Disordered" evidence="7">
    <location>
        <begin position="131"/>
        <end position="150"/>
    </location>
</feature>
<dbReference type="GO" id="GO:0005634">
    <property type="term" value="C:nucleus"/>
    <property type="evidence" value="ECO:0007669"/>
    <property type="project" value="UniProtKB-SubCell"/>
</dbReference>
<evidence type="ECO:0000313" key="10">
    <source>
        <dbReference type="Proteomes" id="UP001153954"/>
    </source>
</evidence>
<dbReference type="Gene3D" id="3.30.450.20">
    <property type="entry name" value="PAS domain"/>
    <property type="match status" value="2"/>
</dbReference>
<evidence type="ECO:0000313" key="9">
    <source>
        <dbReference type="EMBL" id="CAH2103779.1"/>
    </source>
</evidence>
<comment type="subcellular location">
    <subcellularLocation>
        <location evidence="1">Nucleus</location>
    </subcellularLocation>
</comment>
<dbReference type="InterPro" id="IPR013767">
    <property type="entry name" value="PAS_fold"/>
</dbReference>
<feature type="domain" description="PAS" evidence="8">
    <location>
        <begin position="179"/>
        <end position="228"/>
    </location>
</feature>
<keyword evidence="5" id="KW-0539">Nucleus</keyword>
<feature type="domain" description="PAS" evidence="8">
    <location>
        <begin position="324"/>
        <end position="372"/>
    </location>
</feature>
<evidence type="ECO:0000256" key="3">
    <source>
        <dbReference type="ARBA" id="ARBA00022737"/>
    </source>
</evidence>
<sequence length="1152" mass="130030">MNKTEDTENNAKVSDSAYSNSCSNSQSRKSYSSKSMHSGSNSSGSSGYGGKLSAYSHSHHFNQPQERRIKDKEGKKKMKKSVESQVTKENDVMKSPAEPAPVFEEPEKKINNVDQTPPPALVIEEQVSDNMEISTSDRGSTKDECGTRSPIATSMNYVSTRPILEHSPDGFSCVISMQDGILMYTTSSITTALGFPKDMWLGRSFIDFVHPKDRNAFASQITNGLAVPKNANGTQIKELVENHKSTMLCRIRRYRGLTSGFRIKDKMVTYMPFLLNFLFKKINDEDGQVIYLVIRATPLFSAFKTANEIILNPKPFVVRHSACGRLEYIDPDSVPYLGYLPQDIIDKDVLQLYHPDDLEYLRQVYETIVREGAVQRSKTYRMLTQNGDYLKLETEWSSFINPWSRKLEFVLGKHFIVEGPKNPDVFQASDSEKTPKITDEEQANAQTLRQNIIKIMNEVLTKPAEAAKQQMGKRCQDLATFMESLMEETPKINEELRIDIQDTNHSLYERDSVIFGGMSPHHDFNESKSSTDTPISYTQLNYNQTLQRYFDSHEPYEEYRPTLNKLELRESVEASSSICVSPMAQDSEDFSERDGDIAMKNYNKMSDYEGVRLTESLLNKHNAEMEKELVKIHRENRSGSKNEKEKVSFETSQKKKEHLARCNASFHPATEDHADTQPHGVKRASKQVEEASAHKHRCSSSRVTRHKPIAKTTSVQHTSTTTTAVVGSSPWPTSSVNSMNTFILGLGIPQQMSLVNSITMPGIIPMYYTPATIQPTTGTQANNINPNTFQIQGYPNPNGTYPEMSVPHYQEHTGVRDGIAKNNPECTTTSSSLQYQPQQIPCVMFGQAVYGSPFMYSSIDPQVSYTLQQSFVPQNITNVHALDNSNKNSEEARRLTLLPKAGKSFSYLTRKREESGGNKKEAYDVSNSSADVSMRSTEAIVENRNKRQARLGNSDGTNDKTDEESSYSSFYSSFFKTDSGSNEESDTKNIVNRDDVKYWQNNPQNADTMSFQSSDAANVSSNSAHNEVPRRKIDPPWMEQVRVTSELVYKYQIINENVDDVLTCDKEKLQKYEQPSLVNEQLEQLYLDLQLEGVAARLTLEEGITSSSSSGEESFVIAKSKSRRRKREYSKLVMIYEEDAPLPPPDKDANSL</sequence>
<gene>
    <name evidence="9" type="ORF">EEDITHA_LOCUS18246</name>
</gene>
<keyword evidence="4" id="KW-0090">Biological rhythms</keyword>
<dbReference type="PROSITE" id="PS50112">
    <property type="entry name" value="PAS"/>
    <property type="match status" value="2"/>
</dbReference>
<dbReference type="SUPFAM" id="SSF55785">
    <property type="entry name" value="PYP-like sensor domain (PAS domain)"/>
    <property type="match status" value="2"/>
</dbReference>
<feature type="region of interest" description="Disordered" evidence="7">
    <location>
        <begin position="633"/>
        <end position="707"/>
    </location>
</feature>
<dbReference type="Pfam" id="PF14598">
    <property type="entry name" value="PAS_11"/>
    <property type="match status" value="1"/>
</dbReference>
<proteinExistence type="predicted"/>
<feature type="compositionally biased region" description="Polar residues" evidence="7">
    <location>
        <begin position="925"/>
        <end position="936"/>
    </location>
</feature>
<dbReference type="InterPro" id="IPR000014">
    <property type="entry name" value="PAS"/>
</dbReference>
<evidence type="ECO:0000256" key="7">
    <source>
        <dbReference type="SAM" id="MobiDB-lite"/>
    </source>
</evidence>
<keyword evidence="3" id="KW-0677">Repeat</keyword>
<protein>
    <recommendedName>
        <fullName evidence="6">Period circadian protein</fullName>
    </recommendedName>
</protein>
<dbReference type="GO" id="GO:0032922">
    <property type="term" value="P:circadian regulation of gene expression"/>
    <property type="evidence" value="ECO:0007669"/>
    <property type="project" value="TreeGrafter"/>
</dbReference>
<accession>A0AAU9V1Z4</accession>
<evidence type="ECO:0000256" key="2">
    <source>
        <dbReference type="ARBA" id="ARBA00022553"/>
    </source>
</evidence>
<organism evidence="9 10">
    <name type="scientific">Euphydryas editha</name>
    <name type="common">Edith's checkerspot</name>
    <dbReference type="NCBI Taxonomy" id="104508"/>
    <lineage>
        <taxon>Eukaryota</taxon>
        <taxon>Metazoa</taxon>
        <taxon>Ecdysozoa</taxon>
        <taxon>Arthropoda</taxon>
        <taxon>Hexapoda</taxon>
        <taxon>Insecta</taxon>
        <taxon>Pterygota</taxon>
        <taxon>Neoptera</taxon>
        <taxon>Endopterygota</taxon>
        <taxon>Lepidoptera</taxon>
        <taxon>Glossata</taxon>
        <taxon>Ditrysia</taxon>
        <taxon>Papilionoidea</taxon>
        <taxon>Nymphalidae</taxon>
        <taxon>Nymphalinae</taxon>
        <taxon>Euphydryas</taxon>
    </lineage>
</organism>
<feature type="compositionally biased region" description="Basic and acidic residues" evidence="7">
    <location>
        <begin position="65"/>
        <end position="92"/>
    </location>
</feature>
<evidence type="ECO:0000256" key="6">
    <source>
        <dbReference type="ARBA" id="ARBA00040849"/>
    </source>
</evidence>
<evidence type="ECO:0000256" key="1">
    <source>
        <dbReference type="ARBA" id="ARBA00004123"/>
    </source>
</evidence>
<dbReference type="Pfam" id="PF12114">
    <property type="entry name" value="Period_C"/>
    <property type="match status" value="1"/>
</dbReference>
<dbReference type="SMART" id="SM00091">
    <property type="entry name" value="PAS"/>
    <property type="match status" value="2"/>
</dbReference>
<keyword evidence="10" id="KW-1185">Reference proteome</keyword>
<dbReference type="Pfam" id="PF00989">
    <property type="entry name" value="PAS"/>
    <property type="match status" value="1"/>
</dbReference>
<dbReference type="InterPro" id="IPR035965">
    <property type="entry name" value="PAS-like_dom_sf"/>
</dbReference>
<keyword evidence="2" id="KW-0597">Phosphoprotein</keyword>
<dbReference type="GO" id="GO:0000122">
    <property type="term" value="P:negative regulation of transcription by RNA polymerase II"/>
    <property type="evidence" value="ECO:0007669"/>
    <property type="project" value="TreeGrafter"/>
</dbReference>
<dbReference type="AlphaFoldDB" id="A0AAU9V1Z4"/>
<evidence type="ECO:0000256" key="5">
    <source>
        <dbReference type="ARBA" id="ARBA00023242"/>
    </source>
</evidence>
<dbReference type="InterPro" id="IPR050760">
    <property type="entry name" value="Period_circadian_regulator"/>
</dbReference>
<feature type="region of interest" description="Disordered" evidence="7">
    <location>
        <begin position="910"/>
        <end position="965"/>
    </location>
</feature>
<dbReference type="PANTHER" id="PTHR11269:SF16">
    <property type="entry name" value="PERIOD CIRCADIAN PROTEIN"/>
    <property type="match status" value="1"/>
</dbReference>
<reference evidence="9" key="1">
    <citation type="submission" date="2022-03" db="EMBL/GenBank/DDBJ databases">
        <authorList>
            <person name="Tunstrom K."/>
        </authorList>
    </citation>
    <scope>NUCLEOTIDE SEQUENCE</scope>
</reference>
<dbReference type="PANTHER" id="PTHR11269">
    <property type="entry name" value="PERIOD CIRCADIAN PROTEIN"/>
    <property type="match status" value="1"/>
</dbReference>
<feature type="compositionally biased region" description="Basic and acidic residues" evidence="7">
    <location>
        <begin position="633"/>
        <end position="654"/>
    </location>
</feature>
<dbReference type="GO" id="GO:0001222">
    <property type="term" value="F:transcription corepressor binding"/>
    <property type="evidence" value="ECO:0007669"/>
    <property type="project" value="TreeGrafter"/>
</dbReference>
<dbReference type="GO" id="GO:0043153">
    <property type="term" value="P:entrainment of circadian clock by photoperiod"/>
    <property type="evidence" value="ECO:0007669"/>
    <property type="project" value="TreeGrafter"/>
</dbReference>
<dbReference type="CDD" id="cd00130">
    <property type="entry name" value="PAS"/>
    <property type="match status" value="2"/>
</dbReference>